<evidence type="ECO:0000313" key="4">
    <source>
        <dbReference type="EMBL" id="GGG30699.1"/>
    </source>
</evidence>
<dbReference type="PROSITE" id="PS50088">
    <property type="entry name" value="ANK_REPEAT"/>
    <property type="match status" value="1"/>
</dbReference>
<protein>
    <recommendedName>
        <fullName evidence="6">Ankyrin repeat domain-containing protein</fullName>
    </recommendedName>
</protein>
<reference evidence="4" key="2">
    <citation type="submission" date="2020-09" db="EMBL/GenBank/DDBJ databases">
        <authorList>
            <person name="Sun Q."/>
            <person name="Zhou Y."/>
        </authorList>
    </citation>
    <scope>NUCLEOTIDE SEQUENCE</scope>
    <source>
        <strain evidence="4">CGMCC 1.15760</strain>
    </source>
</reference>
<accession>A0A917LIY7</accession>
<evidence type="ECO:0000256" key="1">
    <source>
        <dbReference type="ARBA" id="ARBA00022737"/>
    </source>
</evidence>
<proteinExistence type="predicted"/>
<dbReference type="SUPFAM" id="SSF48403">
    <property type="entry name" value="Ankyrin repeat"/>
    <property type="match status" value="1"/>
</dbReference>
<keyword evidence="1" id="KW-0677">Repeat</keyword>
<evidence type="ECO:0000313" key="5">
    <source>
        <dbReference type="Proteomes" id="UP000616608"/>
    </source>
</evidence>
<evidence type="ECO:0000256" key="2">
    <source>
        <dbReference type="ARBA" id="ARBA00023043"/>
    </source>
</evidence>
<dbReference type="PANTHER" id="PTHR24171:SF9">
    <property type="entry name" value="ANKYRIN REPEAT DOMAIN-CONTAINING PROTEIN 39"/>
    <property type="match status" value="1"/>
</dbReference>
<dbReference type="Proteomes" id="UP000616608">
    <property type="component" value="Unassembled WGS sequence"/>
</dbReference>
<sequence length="195" mass="21997">MEQELHQAVQANDIARVKGMLKTASLDKPNQDGDTPLLVAVKNNHIEISQLLIDAGANINYQNHQQDSPYLYVGAEGRTEILRYMLQHATPDEQVFNRYGGNALIPAAEKGHLNNVRLLLEESNTDIDHQNNFGYTALIEAIALTDGSKRYQDIVRVLLVQGANQQLKDNNNKTALDYAKERNYSEMIALLQYYQ</sequence>
<dbReference type="PRINTS" id="PR01415">
    <property type="entry name" value="ANKYRIN"/>
</dbReference>
<dbReference type="Pfam" id="PF12796">
    <property type="entry name" value="Ank_2"/>
    <property type="match status" value="2"/>
</dbReference>
<keyword evidence="5" id="KW-1185">Reference proteome</keyword>
<reference evidence="4" key="1">
    <citation type="journal article" date="2014" name="Int. J. Syst. Evol. Microbiol.">
        <title>Complete genome sequence of Corynebacterium casei LMG S-19264T (=DSM 44701T), isolated from a smear-ripened cheese.</title>
        <authorList>
            <consortium name="US DOE Joint Genome Institute (JGI-PGF)"/>
            <person name="Walter F."/>
            <person name="Albersmeier A."/>
            <person name="Kalinowski J."/>
            <person name="Ruckert C."/>
        </authorList>
    </citation>
    <scope>NUCLEOTIDE SEQUENCE</scope>
    <source>
        <strain evidence="4">CGMCC 1.15760</strain>
    </source>
</reference>
<evidence type="ECO:0008006" key="6">
    <source>
        <dbReference type="Google" id="ProtNLM"/>
    </source>
</evidence>
<feature type="repeat" description="ANK" evidence="3">
    <location>
        <begin position="32"/>
        <end position="64"/>
    </location>
</feature>
<keyword evidence="2 3" id="KW-0040">ANK repeat</keyword>
<dbReference type="EMBL" id="BMJT01000010">
    <property type="protein sequence ID" value="GGG30699.1"/>
    <property type="molecule type" value="Genomic_DNA"/>
</dbReference>
<name>A0A917LIY7_9BACI</name>
<evidence type="ECO:0000256" key="3">
    <source>
        <dbReference type="PROSITE-ProRule" id="PRU00023"/>
    </source>
</evidence>
<dbReference type="PANTHER" id="PTHR24171">
    <property type="entry name" value="ANKYRIN REPEAT DOMAIN-CONTAINING PROTEIN 39-RELATED"/>
    <property type="match status" value="1"/>
</dbReference>
<dbReference type="SMART" id="SM00248">
    <property type="entry name" value="ANK"/>
    <property type="match status" value="4"/>
</dbReference>
<dbReference type="AlphaFoldDB" id="A0A917LIY7"/>
<organism evidence="4 5">
    <name type="scientific">Lysinibacillus alkalisoli</name>
    <dbReference type="NCBI Taxonomy" id="1911548"/>
    <lineage>
        <taxon>Bacteria</taxon>
        <taxon>Bacillati</taxon>
        <taxon>Bacillota</taxon>
        <taxon>Bacilli</taxon>
        <taxon>Bacillales</taxon>
        <taxon>Bacillaceae</taxon>
        <taxon>Lysinibacillus</taxon>
    </lineage>
</organism>
<dbReference type="InterPro" id="IPR002110">
    <property type="entry name" value="Ankyrin_rpt"/>
</dbReference>
<dbReference type="Gene3D" id="1.25.40.20">
    <property type="entry name" value="Ankyrin repeat-containing domain"/>
    <property type="match status" value="1"/>
</dbReference>
<gene>
    <name evidence="4" type="ORF">GCM10007425_26630</name>
</gene>
<dbReference type="PROSITE" id="PS50297">
    <property type="entry name" value="ANK_REP_REGION"/>
    <property type="match status" value="1"/>
</dbReference>
<comment type="caution">
    <text evidence="4">The sequence shown here is derived from an EMBL/GenBank/DDBJ whole genome shotgun (WGS) entry which is preliminary data.</text>
</comment>
<dbReference type="InterPro" id="IPR036770">
    <property type="entry name" value="Ankyrin_rpt-contain_sf"/>
</dbReference>